<dbReference type="RefSeq" id="WP_211043080.1">
    <property type="nucleotide sequence ID" value="NZ_JAELVF020000001.1"/>
</dbReference>
<dbReference type="EMBL" id="JAELVF020000001">
    <property type="protein sequence ID" value="MBU7596602.1"/>
    <property type="molecule type" value="Genomic_DNA"/>
</dbReference>
<accession>A0A949N456</accession>
<name>A0A949N456_9ACTN</name>
<organism evidence="1 2">
    <name type="scientific">Streptomyces tardus</name>
    <dbReference type="NCBI Taxonomy" id="2780544"/>
    <lineage>
        <taxon>Bacteria</taxon>
        <taxon>Bacillati</taxon>
        <taxon>Actinomycetota</taxon>
        <taxon>Actinomycetes</taxon>
        <taxon>Kitasatosporales</taxon>
        <taxon>Streptomycetaceae</taxon>
        <taxon>Streptomyces</taxon>
    </lineage>
</organism>
<keyword evidence="2" id="KW-1185">Reference proteome</keyword>
<comment type="caution">
    <text evidence="1">The sequence shown here is derived from an EMBL/GenBank/DDBJ whole genome shotgun (WGS) entry which is preliminary data.</text>
</comment>
<evidence type="ECO:0000313" key="2">
    <source>
        <dbReference type="Proteomes" id="UP000694501"/>
    </source>
</evidence>
<proteinExistence type="predicted"/>
<protein>
    <submittedName>
        <fullName evidence="1">Uncharacterized protein</fullName>
    </submittedName>
</protein>
<dbReference type="AlphaFoldDB" id="A0A949N456"/>
<evidence type="ECO:0000313" key="1">
    <source>
        <dbReference type="EMBL" id="MBU7596602.1"/>
    </source>
</evidence>
<sequence length="67" mass="7581">MSVGITIELDIKNLSSRDQAGQVREAVQGVMEDEGIRRQVPAWTREVDGEFLVRARSDFPVMEEGQF</sequence>
<gene>
    <name evidence="1" type="ORF">JGS22_002850</name>
</gene>
<reference evidence="1" key="1">
    <citation type="submission" date="2021-06" db="EMBL/GenBank/DDBJ databases">
        <title>Sequencing of actinobacteria type strains.</title>
        <authorList>
            <person name="Nguyen G.-S."/>
            <person name="Wentzel A."/>
        </authorList>
    </citation>
    <scope>NUCLEOTIDE SEQUENCE</scope>
    <source>
        <strain evidence="1">P38-E01</strain>
    </source>
</reference>
<dbReference type="Proteomes" id="UP000694501">
    <property type="component" value="Unassembled WGS sequence"/>
</dbReference>